<sequence>MSDAATHAERYIAIWNETDPARRRALLAAAWTETGTYADPLMAGTGHAQIDGLVAAVQSRFPGMRFRLTGRPDGHGDHLRFTWALGPEGGEGLVEGTDFATLEAGRLARVTGFLDRVPASP</sequence>
<dbReference type="InterPro" id="IPR032710">
    <property type="entry name" value="NTF2-like_dom_sf"/>
</dbReference>
<evidence type="ECO:0000313" key="2">
    <source>
        <dbReference type="EMBL" id="GJD48307.1"/>
    </source>
</evidence>
<evidence type="ECO:0000259" key="1">
    <source>
        <dbReference type="Pfam" id="PF12680"/>
    </source>
</evidence>
<protein>
    <recommendedName>
        <fullName evidence="1">SnoaL-like domain-containing protein</fullName>
    </recommendedName>
</protein>
<dbReference type="Gene3D" id="3.10.450.50">
    <property type="match status" value="1"/>
</dbReference>
<dbReference type="EMBL" id="BPQH01000003">
    <property type="protein sequence ID" value="GJD48307.1"/>
    <property type="molecule type" value="Genomic_DNA"/>
</dbReference>
<gene>
    <name evidence="2" type="ORF">OPKNFCMD_1024</name>
</gene>
<accession>A0ABQ4QUP9</accession>
<dbReference type="Pfam" id="PF12680">
    <property type="entry name" value="SnoaL_2"/>
    <property type="match status" value="1"/>
</dbReference>
<dbReference type="InterPro" id="IPR037401">
    <property type="entry name" value="SnoaL-like"/>
</dbReference>
<evidence type="ECO:0000313" key="3">
    <source>
        <dbReference type="Proteomes" id="UP001055167"/>
    </source>
</evidence>
<name>A0ABQ4QUP9_9HYPH</name>
<dbReference type="RefSeq" id="WP_128564635.1">
    <property type="nucleotide sequence ID" value="NZ_BPQH01000003.1"/>
</dbReference>
<reference evidence="2" key="2">
    <citation type="submission" date="2021-08" db="EMBL/GenBank/DDBJ databases">
        <authorList>
            <person name="Tani A."/>
            <person name="Ola A."/>
            <person name="Ogura Y."/>
            <person name="Katsura K."/>
            <person name="Hayashi T."/>
        </authorList>
    </citation>
    <scope>NUCLEOTIDE SEQUENCE</scope>
    <source>
        <strain evidence="2">KCTC 52305</strain>
    </source>
</reference>
<feature type="domain" description="SnoaL-like" evidence="1">
    <location>
        <begin position="8"/>
        <end position="110"/>
    </location>
</feature>
<keyword evidence="3" id="KW-1185">Reference proteome</keyword>
<dbReference type="Proteomes" id="UP001055167">
    <property type="component" value="Unassembled WGS sequence"/>
</dbReference>
<reference evidence="2" key="1">
    <citation type="journal article" date="2021" name="Front. Microbiol.">
        <title>Comprehensive Comparative Genomics and Phenotyping of Methylobacterium Species.</title>
        <authorList>
            <person name="Alessa O."/>
            <person name="Ogura Y."/>
            <person name="Fujitani Y."/>
            <person name="Takami H."/>
            <person name="Hayashi T."/>
            <person name="Sahin N."/>
            <person name="Tani A."/>
        </authorList>
    </citation>
    <scope>NUCLEOTIDE SEQUENCE</scope>
    <source>
        <strain evidence="2">KCTC 52305</strain>
    </source>
</reference>
<organism evidence="2 3">
    <name type="scientific">Methylobacterium crusticola</name>
    <dbReference type="NCBI Taxonomy" id="1697972"/>
    <lineage>
        <taxon>Bacteria</taxon>
        <taxon>Pseudomonadati</taxon>
        <taxon>Pseudomonadota</taxon>
        <taxon>Alphaproteobacteria</taxon>
        <taxon>Hyphomicrobiales</taxon>
        <taxon>Methylobacteriaceae</taxon>
        <taxon>Methylobacterium</taxon>
    </lineage>
</organism>
<proteinExistence type="predicted"/>
<comment type="caution">
    <text evidence="2">The sequence shown here is derived from an EMBL/GenBank/DDBJ whole genome shotgun (WGS) entry which is preliminary data.</text>
</comment>
<dbReference type="SUPFAM" id="SSF54427">
    <property type="entry name" value="NTF2-like"/>
    <property type="match status" value="1"/>
</dbReference>